<evidence type="ECO:0000256" key="5">
    <source>
        <dbReference type="SAM" id="Phobius"/>
    </source>
</evidence>
<comment type="subcellular location">
    <subcellularLocation>
        <location evidence="1">Membrane</location>
        <topology evidence="1">Single-pass membrane protein</topology>
    </subcellularLocation>
</comment>
<dbReference type="InterPro" id="IPR007452">
    <property type="entry name" value="TamB_C"/>
</dbReference>
<sequence length="1272" mass="134318">MSDDIFSRPPEPSGSDKAPLSRSRRLWRFLFLAILALLSCVIVGSVAVICFINTSYGRHFVEKQVPSLTGGMVDIAGLSGRFPTKISLAHLSLRDKQGVWFAADHVTLRWHPLALLHMRVKIDDVLAQTVSLSRMPVPEEANATTSDSSAFSPGYLHLAIQLRRLDVERLEIGAPLAGVAARFSVKGRAHIVNLARLLDGVDLKRLPRLQIGLNVTRLDQAGHLKLDVRNSSRRLNLHLDAADPSNAFLARLITQPRAVPLTLNLEAAGPHKHLAAMLDAKIGDGRIAGQALLNLPAQKAKLDLDAQIGAMQFASMAGWQSLSGSIHLQGPFLAPLGRGNVTINHLTSAAAQIGRVNLQFDGHADAGKAEILSLRTQIDHLKSDALPSHPFDADPIIMTATYLPEARGGPVQLKIAHRILKIKGDAETKAGLTGRVAYNLPDLAPFAALGAVKMAGHLEGKAQFAWSGTSSDAASLTNDTQISVSEAPRAWQGLVQGLTKLHLSFKQKVSSGKPVYHLKDLSITNPHLGVEASGSAGLQPEQKLQLGLKVKLPQLENAAPNLRGHADLVATLDGKIDDFSLSSELKSAIGLNKAADGQITLSTAFKHLPNRPEGFVKASGTLDSAPLDLVSHLSSDENGGHHFTLERLAWRGVKGHADMRLGPHKIFPVGNAQIDVADLNHFSALAGQALAGHISLKAATQEAMAGHRQRVDAMLNGRITSPDFQLGGLNLTAYVTDPETNPKISARLKLDQIKTGTITGAASAQLNGPPDDLHLNLRSHFDPFFGTDLTLSSDVTADVMKQTAHVTKLNAQLKDDVLRLTKPLLVTWGARTGVDNISLSLSKPGIAPASLTGHAFLSPAFSVQMTLKNLRPAFASPFAPSLDIDGVLSATAQLAGSTASPQGRVTLLADHLHALSGDAAALPSATIKAIGDIKGENLQLQATAHAGSDLNMNVAGTAPLAGTGALNLATRGQINLRIADAVTGAGGIAVQGRVMTDLQAKGTVQKPQISGAVTLKDVAFSNYAQGLSVHGINGRIVSVNNQLILQDIVGRAGEGEIGVSGSVGVLEPGIPLDISVNAHKARPISSELITAVIDASLRARGKLSEAMDLSGKVKLDTVTVNIPDSVPASIPKLNVIWPDQKVSRDAAQGDGGMKVNLDLEVASPGSFYVRGHGLDAEMMGTLHINGTANSPNIEGSFHMRRGYFNLAGVNLNFSHGVVGFNGSGVEHQLDPSLDFRADRNVQGTTASLVVSGYASAPKIDFTSSPSFPGTRC</sequence>
<keyword evidence="4 5" id="KW-0472">Membrane</keyword>
<accession>A0ABU7U3Q7</accession>
<keyword evidence="3 5" id="KW-1133">Transmembrane helix</keyword>
<comment type="caution">
    <text evidence="7">The sequence shown here is derived from an EMBL/GenBank/DDBJ whole genome shotgun (WGS) entry which is preliminary data.</text>
</comment>
<evidence type="ECO:0000256" key="3">
    <source>
        <dbReference type="ARBA" id="ARBA00022989"/>
    </source>
</evidence>
<keyword evidence="2 5" id="KW-0812">Transmembrane</keyword>
<organism evidence="7 8">
    <name type="scientific">Sorlinia euscelidii</name>
    <dbReference type="NCBI Taxonomy" id="3081148"/>
    <lineage>
        <taxon>Bacteria</taxon>
        <taxon>Pseudomonadati</taxon>
        <taxon>Pseudomonadota</taxon>
        <taxon>Alphaproteobacteria</taxon>
        <taxon>Acetobacterales</taxon>
        <taxon>Acetobacteraceae</taxon>
        <taxon>Sorlinia</taxon>
    </lineage>
</organism>
<evidence type="ECO:0000259" key="6">
    <source>
        <dbReference type="Pfam" id="PF04357"/>
    </source>
</evidence>
<protein>
    <recommendedName>
        <fullName evidence="6">Translocation and assembly module TamB C-terminal domain-containing protein</fullName>
    </recommendedName>
</protein>
<evidence type="ECO:0000256" key="4">
    <source>
        <dbReference type="ARBA" id="ARBA00023136"/>
    </source>
</evidence>
<feature type="domain" description="Translocation and assembly module TamB C-terminal" evidence="6">
    <location>
        <begin position="1051"/>
        <end position="1266"/>
    </location>
</feature>
<name>A0ABU7U3Q7_9PROT</name>
<dbReference type="Pfam" id="PF04357">
    <property type="entry name" value="TamB"/>
    <property type="match status" value="1"/>
</dbReference>
<gene>
    <name evidence="7" type="ORF">DOFOFD_08945</name>
</gene>
<dbReference type="PANTHER" id="PTHR36985">
    <property type="entry name" value="TRANSLOCATION AND ASSEMBLY MODULE SUBUNIT TAMB"/>
    <property type="match status" value="1"/>
</dbReference>
<proteinExistence type="predicted"/>
<reference evidence="7 8" key="1">
    <citation type="submission" date="2023-10" db="EMBL/GenBank/DDBJ databases">
        <title>Sorlinia euscelidii gen. nov., sp. nov., an acetic acid bacteria isolated from the gut of Euscelidius variegatus emitter.</title>
        <authorList>
            <person name="Michoud G."/>
            <person name="Marasco R."/>
            <person name="Seferji K."/>
            <person name="Gonella E."/>
            <person name="Garuglieri E."/>
            <person name="Alma A."/>
            <person name="Mapelli F."/>
            <person name="Borin S."/>
            <person name="Daffonchio D."/>
            <person name="Crotti E."/>
        </authorList>
    </citation>
    <scope>NUCLEOTIDE SEQUENCE [LARGE SCALE GENOMIC DNA]</scope>
    <source>
        <strain evidence="7 8">EV16P</strain>
    </source>
</reference>
<evidence type="ECO:0000256" key="2">
    <source>
        <dbReference type="ARBA" id="ARBA00022692"/>
    </source>
</evidence>
<evidence type="ECO:0000313" key="8">
    <source>
        <dbReference type="Proteomes" id="UP001312908"/>
    </source>
</evidence>
<evidence type="ECO:0000313" key="7">
    <source>
        <dbReference type="EMBL" id="MEE8659138.1"/>
    </source>
</evidence>
<dbReference type="PANTHER" id="PTHR36985:SF1">
    <property type="entry name" value="TRANSLOCATION AND ASSEMBLY MODULE SUBUNIT TAMB"/>
    <property type="match status" value="1"/>
</dbReference>
<dbReference type="EMBL" id="JAWJZY010000003">
    <property type="protein sequence ID" value="MEE8659138.1"/>
    <property type="molecule type" value="Genomic_DNA"/>
</dbReference>
<evidence type="ECO:0000256" key="1">
    <source>
        <dbReference type="ARBA" id="ARBA00004167"/>
    </source>
</evidence>
<feature type="transmembrane region" description="Helical" evidence="5">
    <location>
        <begin position="29"/>
        <end position="56"/>
    </location>
</feature>
<dbReference type="Proteomes" id="UP001312908">
    <property type="component" value="Unassembled WGS sequence"/>
</dbReference>
<keyword evidence="8" id="KW-1185">Reference proteome</keyword>